<name>A0A3A8B9B9_9RHOB</name>
<keyword evidence="5" id="KW-1185">Reference proteome</keyword>
<protein>
    <submittedName>
        <fullName evidence="4">GNAT family N-acetyltransferase</fullName>
    </submittedName>
</protein>
<evidence type="ECO:0000313" key="4">
    <source>
        <dbReference type="EMBL" id="RKF14703.1"/>
    </source>
</evidence>
<keyword evidence="2" id="KW-0012">Acyltransferase</keyword>
<gene>
    <name evidence="4" type="ORF">D6850_07405</name>
</gene>
<dbReference type="InterPro" id="IPR016181">
    <property type="entry name" value="Acyl_CoA_acyltransferase"/>
</dbReference>
<dbReference type="EMBL" id="RAPE01000002">
    <property type="protein sequence ID" value="RKF14703.1"/>
    <property type="molecule type" value="Genomic_DNA"/>
</dbReference>
<keyword evidence="1 4" id="KW-0808">Transferase</keyword>
<dbReference type="CDD" id="cd04301">
    <property type="entry name" value="NAT_SF"/>
    <property type="match status" value="1"/>
</dbReference>
<dbReference type="OrthoDB" id="9805924at2"/>
<dbReference type="Gene3D" id="3.40.630.30">
    <property type="match status" value="1"/>
</dbReference>
<dbReference type="AlphaFoldDB" id="A0A3A8B9B9"/>
<dbReference type="PROSITE" id="PS51186">
    <property type="entry name" value="GNAT"/>
    <property type="match status" value="1"/>
</dbReference>
<dbReference type="GO" id="GO:0016747">
    <property type="term" value="F:acyltransferase activity, transferring groups other than amino-acyl groups"/>
    <property type="evidence" value="ECO:0007669"/>
    <property type="project" value="InterPro"/>
</dbReference>
<evidence type="ECO:0000259" key="3">
    <source>
        <dbReference type="PROSITE" id="PS51186"/>
    </source>
</evidence>
<dbReference type="SUPFAM" id="SSF55729">
    <property type="entry name" value="Acyl-CoA N-acyltransferases (Nat)"/>
    <property type="match status" value="1"/>
</dbReference>
<dbReference type="PANTHER" id="PTHR43877:SF2">
    <property type="entry name" value="AMINOALKYLPHOSPHONATE N-ACETYLTRANSFERASE-RELATED"/>
    <property type="match status" value="1"/>
</dbReference>
<dbReference type="Pfam" id="PF00583">
    <property type="entry name" value="Acetyltransf_1"/>
    <property type="match status" value="1"/>
</dbReference>
<evidence type="ECO:0000256" key="1">
    <source>
        <dbReference type="ARBA" id="ARBA00022679"/>
    </source>
</evidence>
<evidence type="ECO:0000256" key="2">
    <source>
        <dbReference type="ARBA" id="ARBA00023315"/>
    </source>
</evidence>
<dbReference type="Proteomes" id="UP000281128">
    <property type="component" value="Unassembled WGS sequence"/>
</dbReference>
<dbReference type="RefSeq" id="WP_121165441.1">
    <property type="nucleotide sequence ID" value="NZ_RAPE01000002.1"/>
</dbReference>
<dbReference type="PANTHER" id="PTHR43877">
    <property type="entry name" value="AMINOALKYLPHOSPHONATE N-ACETYLTRANSFERASE-RELATED-RELATED"/>
    <property type="match status" value="1"/>
</dbReference>
<reference evidence="4 5" key="1">
    <citation type="submission" date="2018-09" db="EMBL/GenBank/DDBJ databases">
        <title>Roseovarius spongiae sp. nov., isolated from a marine sponge.</title>
        <authorList>
            <person name="Zhuang L."/>
            <person name="Luo L."/>
        </authorList>
    </citation>
    <scope>NUCLEOTIDE SEQUENCE [LARGE SCALE GENOMIC DNA]</scope>
    <source>
        <strain evidence="4 5">HN-E21</strain>
    </source>
</reference>
<evidence type="ECO:0000313" key="5">
    <source>
        <dbReference type="Proteomes" id="UP000281128"/>
    </source>
</evidence>
<organism evidence="4 5">
    <name type="scientific">Roseovarius spongiae</name>
    <dbReference type="NCBI Taxonomy" id="2320272"/>
    <lineage>
        <taxon>Bacteria</taxon>
        <taxon>Pseudomonadati</taxon>
        <taxon>Pseudomonadota</taxon>
        <taxon>Alphaproteobacteria</taxon>
        <taxon>Rhodobacterales</taxon>
        <taxon>Roseobacteraceae</taxon>
        <taxon>Roseovarius</taxon>
    </lineage>
</organism>
<feature type="domain" description="N-acetyltransferase" evidence="3">
    <location>
        <begin position="4"/>
        <end position="160"/>
    </location>
</feature>
<proteinExistence type="predicted"/>
<dbReference type="InterPro" id="IPR050832">
    <property type="entry name" value="Bact_Acetyltransf"/>
</dbReference>
<sequence length="161" mass="17191">MTELRFRLAERADAARLNAALAQLSDALNDPHRATDDDLARAGWGANPVFRAILAEDADGEVAGAALYSPLMSTSRGMTMVFVSDLWLAPARRGSGLGRRLLGAVCRDARAAWGAQAIKLAVYHSSEGARAFYDRLGFRPASGATEMVLDPEKCKALEANG</sequence>
<accession>A0A3A8B9B9</accession>
<comment type="caution">
    <text evidence="4">The sequence shown here is derived from an EMBL/GenBank/DDBJ whole genome shotgun (WGS) entry which is preliminary data.</text>
</comment>
<dbReference type="InterPro" id="IPR000182">
    <property type="entry name" value="GNAT_dom"/>
</dbReference>